<dbReference type="RefSeq" id="WP_327968603.1">
    <property type="nucleotide sequence ID" value="NZ_JARMQG010000189.1"/>
</dbReference>
<evidence type="ECO:0000259" key="12">
    <source>
        <dbReference type="Pfam" id="PF02687"/>
    </source>
</evidence>
<keyword evidence="8 11" id="KW-1133">Transmembrane helix</keyword>
<evidence type="ECO:0000256" key="9">
    <source>
        <dbReference type="ARBA" id="ARBA00023136"/>
    </source>
</evidence>
<proteinExistence type="inferred from homology"/>
<comment type="function">
    <text evidence="10">Part of the ABC transporter complex hrt involved in hemin import. Responsible for the translocation of the substrate across the membrane.</text>
</comment>
<accession>A0ABU6NCJ1</accession>
<feature type="transmembrane region" description="Helical" evidence="11">
    <location>
        <begin position="328"/>
        <end position="348"/>
    </location>
</feature>
<evidence type="ECO:0000256" key="8">
    <source>
        <dbReference type="ARBA" id="ARBA00022989"/>
    </source>
</evidence>
<reference evidence="13 14" key="1">
    <citation type="submission" date="2023-03" db="EMBL/GenBank/DDBJ databases">
        <title>Bacillus Genome Sequencing.</title>
        <authorList>
            <person name="Dunlap C."/>
        </authorList>
    </citation>
    <scope>NUCLEOTIDE SEQUENCE [LARGE SCALE GENOMIC DNA]</scope>
    <source>
        <strain evidence="13 14">B-14544</strain>
    </source>
</reference>
<sequence>MYFLPFKEMTFFKVRYLLISFILFFVSVLVFIISGLAHGLSMNNASSMINMPADAFYLQKAADGRIDRSHFQVDMGNLADKNEVQPLGIQMGSISKLNSENKLDVTYMAIDKGAFFAPKVVEGKNPGKTNSVLLDQSLKSEKIKVGSIIEDSRTGTKLTVSGFMKDQTFSHTPAAIVSFATWDNLSGGAQKGEYNAIVMNKDNKALKNQIGKLVKGGEWVQKDQVIKGIPGYSAEQNSLMMMLTFLIVIAVFVLAAFFYIMTIQKTAQFGILKAIGTKSSFLVKSTIFQVMILTIINIAAAIGFTILFKAVLPSDIPFIFDLLQIAKFSGVLFLVSILGSLLSVFNIVKADPIQAMGRIE</sequence>
<evidence type="ECO:0000256" key="3">
    <source>
        <dbReference type="ARBA" id="ARBA00011131"/>
    </source>
</evidence>
<gene>
    <name evidence="13" type="ORF">P4447_13995</name>
</gene>
<evidence type="ECO:0000256" key="7">
    <source>
        <dbReference type="ARBA" id="ARBA00022692"/>
    </source>
</evidence>
<keyword evidence="7 11" id="KW-0812">Transmembrane</keyword>
<dbReference type="InterPro" id="IPR051125">
    <property type="entry name" value="ABC-4/HrtB_transporter"/>
</dbReference>
<evidence type="ECO:0000313" key="14">
    <source>
        <dbReference type="Proteomes" id="UP001330749"/>
    </source>
</evidence>
<evidence type="ECO:0000256" key="4">
    <source>
        <dbReference type="ARBA" id="ARBA00016962"/>
    </source>
</evidence>
<dbReference type="PANTHER" id="PTHR43738">
    <property type="entry name" value="ABC TRANSPORTER, MEMBRANE PROTEIN"/>
    <property type="match status" value="1"/>
</dbReference>
<dbReference type="InterPro" id="IPR003838">
    <property type="entry name" value="ABC3_permease_C"/>
</dbReference>
<dbReference type="Pfam" id="PF02687">
    <property type="entry name" value="FtsX"/>
    <property type="match status" value="1"/>
</dbReference>
<comment type="similarity">
    <text evidence="2">Belongs to the ABC-4 integral membrane protein family. HrtB subfamily.</text>
</comment>
<dbReference type="EMBL" id="JARMQG010000189">
    <property type="protein sequence ID" value="MED3563547.1"/>
    <property type="molecule type" value="Genomic_DNA"/>
</dbReference>
<keyword evidence="14" id="KW-1185">Reference proteome</keyword>
<evidence type="ECO:0000256" key="6">
    <source>
        <dbReference type="ARBA" id="ARBA00022475"/>
    </source>
</evidence>
<evidence type="ECO:0000256" key="2">
    <source>
        <dbReference type="ARBA" id="ARBA00008697"/>
    </source>
</evidence>
<name>A0ABU6NCJ1_9BACI</name>
<dbReference type="PANTHER" id="PTHR43738:SF1">
    <property type="entry name" value="HEMIN TRANSPORT SYSTEM PERMEASE PROTEIN HRTB-RELATED"/>
    <property type="match status" value="1"/>
</dbReference>
<evidence type="ECO:0000256" key="10">
    <source>
        <dbReference type="ARBA" id="ARBA00024973"/>
    </source>
</evidence>
<organism evidence="13 14">
    <name type="scientific">Bacillus xiapuensis</name>
    <dbReference type="NCBI Taxonomy" id="2014075"/>
    <lineage>
        <taxon>Bacteria</taxon>
        <taxon>Bacillati</taxon>
        <taxon>Bacillota</taxon>
        <taxon>Bacilli</taxon>
        <taxon>Bacillales</taxon>
        <taxon>Bacillaceae</taxon>
        <taxon>Bacillus</taxon>
    </lineage>
</organism>
<comment type="caution">
    <text evidence="13">The sequence shown here is derived from an EMBL/GenBank/DDBJ whole genome shotgun (WGS) entry which is preliminary data.</text>
</comment>
<feature type="domain" description="ABC3 transporter permease C-terminal" evidence="12">
    <location>
        <begin position="241"/>
        <end position="352"/>
    </location>
</feature>
<keyword evidence="5" id="KW-0813">Transport</keyword>
<comment type="subunit">
    <text evidence="3">The complex is composed of two ATP-binding proteins (HrtA), two transmembrane proteins (HrtB) and a solute-binding protein.</text>
</comment>
<protein>
    <recommendedName>
        <fullName evidence="4">Putative hemin transport system permease protein HrtB</fullName>
    </recommendedName>
</protein>
<keyword evidence="6" id="KW-1003">Cell membrane</keyword>
<keyword evidence="9 11" id="KW-0472">Membrane</keyword>
<feature type="transmembrane region" description="Helical" evidence="11">
    <location>
        <begin position="281"/>
        <end position="308"/>
    </location>
</feature>
<feature type="transmembrane region" description="Helical" evidence="11">
    <location>
        <begin position="239"/>
        <end position="260"/>
    </location>
</feature>
<comment type="subcellular location">
    <subcellularLocation>
        <location evidence="1">Cell membrane</location>
        <topology evidence="1">Multi-pass membrane protein</topology>
    </subcellularLocation>
</comment>
<dbReference type="Proteomes" id="UP001330749">
    <property type="component" value="Unassembled WGS sequence"/>
</dbReference>
<evidence type="ECO:0000256" key="5">
    <source>
        <dbReference type="ARBA" id="ARBA00022448"/>
    </source>
</evidence>
<evidence type="ECO:0000256" key="11">
    <source>
        <dbReference type="SAM" id="Phobius"/>
    </source>
</evidence>
<evidence type="ECO:0000256" key="1">
    <source>
        <dbReference type="ARBA" id="ARBA00004651"/>
    </source>
</evidence>
<evidence type="ECO:0000313" key="13">
    <source>
        <dbReference type="EMBL" id="MED3563547.1"/>
    </source>
</evidence>